<keyword evidence="2" id="KW-1185">Reference proteome</keyword>
<sequence>MISQCNFCLLGSSNYSTSASQVAGITGTRHYAQLIFAFLVEMGFHHIGQAELLTSGDPPTLASQSAGITGMSYHTQPQSGDFSKGGNLAFVLFLETGSRSVSKLWVGVQWPNYSSLQPQPSGLK</sequence>
<accession>A0A8I3WLW8</accession>
<dbReference type="AlphaFoldDB" id="A0A8I3WLW8"/>
<evidence type="ECO:0000313" key="2">
    <source>
        <dbReference type="Proteomes" id="UP000008225"/>
    </source>
</evidence>
<dbReference type="PRINTS" id="PR02045">
    <property type="entry name" value="F138DOMAIN"/>
</dbReference>
<dbReference type="PANTHER" id="PTHR12138:SF135">
    <property type="entry name" value="SAM DOMAIN-CONTAINING PROTEIN"/>
    <property type="match status" value="1"/>
</dbReference>
<reference evidence="1" key="3">
    <citation type="submission" date="2025-09" db="UniProtKB">
        <authorList>
            <consortium name="Ensembl"/>
        </authorList>
    </citation>
    <scope>IDENTIFICATION</scope>
</reference>
<name>A0A8I3WLW8_CALJA</name>
<dbReference type="PANTHER" id="PTHR12138">
    <property type="entry name" value="PRIMATE-EXPANDED PROTEIN FAMILY"/>
    <property type="match status" value="1"/>
</dbReference>
<organism evidence="1 2">
    <name type="scientific">Callithrix jacchus</name>
    <name type="common">White-tufted-ear marmoset</name>
    <name type="synonym">Simia Jacchus</name>
    <dbReference type="NCBI Taxonomy" id="9483"/>
    <lineage>
        <taxon>Eukaryota</taxon>
        <taxon>Metazoa</taxon>
        <taxon>Chordata</taxon>
        <taxon>Craniata</taxon>
        <taxon>Vertebrata</taxon>
        <taxon>Euteleostomi</taxon>
        <taxon>Mammalia</taxon>
        <taxon>Eutheria</taxon>
        <taxon>Euarchontoglires</taxon>
        <taxon>Primates</taxon>
        <taxon>Haplorrhini</taxon>
        <taxon>Platyrrhini</taxon>
        <taxon>Cebidae</taxon>
        <taxon>Callitrichinae</taxon>
        <taxon>Callithrix</taxon>
        <taxon>Callithrix</taxon>
    </lineage>
</organism>
<dbReference type="GeneTree" id="ENSGT01120000271815"/>
<dbReference type="Proteomes" id="UP000008225">
    <property type="component" value="Chromosome 7"/>
</dbReference>
<protein>
    <submittedName>
        <fullName evidence="1">Uncharacterized protein</fullName>
    </submittedName>
</protein>
<dbReference type="Ensembl" id="ENSCJAT00000142358.1">
    <property type="protein sequence ID" value="ENSCJAP00000085459.1"/>
    <property type="gene ID" value="ENSCJAG00000078886.1"/>
</dbReference>
<reference evidence="1 2" key="1">
    <citation type="submission" date="2009-03" db="EMBL/GenBank/DDBJ databases">
        <authorList>
            <person name="Warren W."/>
            <person name="Ye L."/>
            <person name="Minx P."/>
            <person name="Worley K."/>
            <person name="Gibbs R."/>
            <person name="Wilson R.K."/>
        </authorList>
    </citation>
    <scope>NUCLEOTIDE SEQUENCE [LARGE SCALE GENOMIC DNA]</scope>
</reference>
<reference evidence="1" key="2">
    <citation type="submission" date="2025-08" db="UniProtKB">
        <authorList>
            <consortium name="Ensembl"/>
        </authorList>
    </citation>
    <scope>IDENTIFICATION</scope>
</reference>
<proteinExistence type="predicted"/>
<evidence type="ECO:0000313" key="1">
    <source>
        <dbReference type="Ensembl" id="ENSCJAP00000085459.1"/>
    </source>
</evidence>